<organism evidence="1 2">
    <name type="scientific">Clostridium perfringens</name>
    <dbReference type="NCBI Taxonomy" id="1502"/>
    <lineage>
        <taxon>Bacteria</taxon>
        <taxon>Bacillati</taxon>
        <taxon>Bacillota</taxon>
        <taxon>Clostridia</taxon>
        <taxon>Eubacteriales</taxon>
        <taxon>Clostridiaceae</taxon>
        <taxon>Clostridium</taxon>
    </lineage>
</organism>
<protein>
    <submittedName>
        <fullName evidence="1">Uncharacterized protein</fullName>
    </submittedName>
</protein>
<evidence type="ECO:0000313" key="2">
    <source>
        <dbReference type="Proteomes" id="UP000481454"/>
    </source>
</evidence>
<proteinExistence type="predicted"/>
<dbReference type="EMBL" id="JAALLZ010000006">
    <property type="protein sequence ID" value="NGU31096.1"/>
    <property type="molecule type" value="Genomic_DNA"/>
</dbReference>
<sequence>MWAEFCDIYSEDNNEEVIEVNGVKFYYNPKELNIDDYIEILRNFPADEEAYSIYIDETQGLVIY</sequence>
<accession>A0AAP6WQ10</accession>
<reference evidence="1 2" key="1">
    <citation type="submission" date="2020-02" db="EMBL/GenBank/DDBJ databases">
        <title>Genomic Insights into the Phylogeny and Genetic Plasticity of the Human and Animal Enteric Pathogen Clostridium perfringens.</title>
        <authorList>
            <person name="Feng Y."/>
            <person name="Hu Y."/>
        </authorList>
    </citation>
    <scope>NUCLEOTIDE SEQUENCE [LARGE SCALE GENOMIC DNA]</scope>
    <source>
        <strain evidence="1 2">CP-40</strain>
    </source>
</reference>
<evidence type="ECO:0000313" key="1">
    <source>
        <dbReference type="EMBL" id="NGU31096.1"/>
    </source>
</evidence>
<comment type="caution">
    <text evidence="1">The sequence shown here is derived from an EMBL/GenBank/DDBJ whole genome shotgun (WGS) entry which is preliminary data.</text>
</comment>
<dbReference type="RefSeq" id="WP_164801026.1">
    <property type="nucleotide sequence ID" value="NZ_JAALLZ010000006.1"/>
</dbReference>
<dbReference type="AlphaFoldDB" id="A0AAP6WQ10"/>
<gene>
    <name evidence="1" type="ORF">G6Z34_13475</name>
</gene>
<name>A0AAP6WQ10_CLOPF</name>
<dbReference type="Proteomes" id="UP000481454">
    <property type="component" value="Unassembled WGS sequence"/>
</dbReference>